<dbReference type="CDD" id="cd00303">
    <property type="entry name" value="retropepsin_like"/>
    <property type="match status" value="1"/>
</dbReference>
<accession>A0A5D2AM81</accession>
<dbReference type="Proteomes" id="UP000323506">
    <property type="component" value="Chromosome D11"/>
</dbReference>
<evidence type="ECO:0000313" key="3">
    <source>
        <dbReference type="Proteomes" id="UP000323506"/>
    </source>
</evidence>
<dbReference type="Gene3D" id="2.40.70.10">
    <property type="entry name" value="Acid Proteases"/>
    <property type="match status" value="1"/>
</dbReference>
<dbReference type="AlphaFoldDB" id="A0A5D2AM81"/>
<dbReference type="InterPro" id="IPR021109">
    <property type="entry name" value="Peptidase_aspartic_dom_sf"/>
</dbReference>
<feature type="compositionally biased region" description="Polar residues" evidence="1">
    <location>
        <begin position="16"/>
        <end position="31"/>
    </location>
</feature>
<evidence type="ECO:0000256" key="1">
    <source>
        <dbReference type="SAM" id="MobiDB-lite"/>
    </source>
</evidence>
<sequence length="150" mass="16640">MRNGSSPILRERHISAVSTPSKKPRSSTGNDPLVVSSTIASFQVKRILIDSCSEVEVLSWQAFKQFGLKDSTLRQASSIYGFSNHPIEVRGFMVLPLVLGDDEHTVMKMVEFSVVNNTTASNIIFGWPLMKMVKMVVATFCLKVKFPTST</sequence>
<gene>
    <name evidence="2" type="ORF">ES288_D11G175400v1</name>
</gene>
<protein>
    <submittedName>
        <fullName evidence="2">Uncharacterized protein</fullName>
    </submittedName>
</protein>
<proteinExistence type="predicted"/>
<dbReference type="PANTHER" id="PTHR33240">
    <property type="entry name" value="OS08G0508500 PROTEIN"/>
    <property type="match status" value="1"/>
</dbReference>
<evidence type="ECO:0000313" key="2">
    <source>
        <dbReference type="EMBL" id="TYG45460.1"/>
    </source>
</evidence>
<organism evidence="2 3">
    <name type="scientific">Gossypium darwinii</name>
    <name type="common">Darwin's cotton</name>
    <name type="synonym">Gossypium barbadense var. darwinii</name>
    <dbReference type="NCBI Taxonomy" id="34276"/>
    <lineage>
        <taxon>Eukaryota</taxon>
        <taxon>Viridiplantae</taxon>
        <taxon>Streptophyta</taxon>
        <taxon>Embryophyta</taxon>
        <taxon>Tracheophyta</taxon>
        <taxon>Spermatophyta</taxon>
        <taxon>Magnoliopsida</taxon>
        <taxon>eudicotyledons</taxon>
        <taxon>Gunneridae</taxon>
        <taxon>Pentapetalae</taxon>
        <taxon>rosids</taxon>
        <taxon>malvids</taxon>
        <taxon>Malvales</taxon>
        <taxon>Malvaceae</taxon>
        <taxon>Malvoideae</taxon>
        <taxon>Gossypium</taxon>
    </lineage>
</organism>
<feature type="region of interest" description="Disordered" evidence="1">
    <location>
        <begin position="11"/>
        <end position="31"/>
    </location>
</feature>
<reference evidence="2 3" key="1">
    <citation type="submission" date="2019-06" db="EMBL/GenBank/DDBJ databases">
        <title>WGS assembly of Gossypium darwinii.</title>
        <authorList>
            <person name="Chen Z.J."/>
            <person name="Sreedasyam A."/>
            <person name="Ando A."/>
            <person name="Song Q."/>
            <person name="De L."/>
            <person name="Hulse-Kemp A."/>
            <person name="Ding M."/>
            <person name="Ye W."/>
            <person name="Kirkbride R."/>
            <person name="Jenkins J."/>
            <person name="Plott C."/>
            <person name="Lovell J."/>
            <person name="Lin Y.-M."/>
            <person name="Vaughn R."/>
            <person name="Liu B."/>
            <person name="Li W."/>
            <person name="Simpson S."/>
            <person name="Scheffler B."/>
            <person name="Saski C."/>
            <person name="Grover C."/>
            <person name="Hu G."/>
            <person name="Conover J."/>
            <person name="Carlson J."/>
            <person name="Shu S."/>
            <person name="Boston L."/>
            <person name="Williams M."/>
            <person name="Peterson D."/>
            <person name="Mcgee K."/>
            <person name="Jones D."/>
            <person name="Wendel J."/>
            <person name="Stelly D."/>
            <person name="Grimwood J."/>
            <person name="Schmutz J."/>
        </authorList>
    </citation>
    <scope>NUCLEOTIDE SEQUENCE [LARGE SCALE GENOMIC DNA]</scope>
    <source>
        <strain evidence="2">1808015.09</strain>
    </source>
</reference>
<name>A0A5D2AM81_GOSDA</name>
<dbReference type="EMBL" id="CM017711">
    <property type="protein sequence ID" value="TYG45460.1"/>
    <property type="molecule type" value="Genomic_DNA"/>
</dbReference>
<dbReference type="PANTHER" id="PTHR33240:SF15">
    <property type="entry name" value="GAG-PRO-LIKE PROTEIN"/>
    <property type="match status" value="1"/>
</dbReference>
<keyword evidence="3" id="KW-1185">Reference proteome</keyword>